<evidence type="ECO:0000313" key="2">
    <source>
        <dbReference type="EMBL" id="RDU47855.1"/>
    </source>
</evidence>
<feature type="transmembrane region" description="Helical" evidence="1">
    <location>
        <begin position="197"/>
        <end position="218"/>
    </location>
</feature>
<dbReference type="Proteomes" id="UP000256321">
    <property type="component" value="Unassembled WGS sequence"/>
</dbReference>
<name>A0A3D8HA27_9BACT</name>
<evidence type="ECO:0000313" key="3">
    <source>
        <dbReference type="Proteomes" id="UP000256321"/>
    </source>
</evidence>
<evidence type="ECO:0000256" key="1">
    <source>
        <dbReference type="SAM" id="Phobius"/>
    </source>
</evidence>
<organism evidence="2 3">
    <name type="scientific">Parabacteroides acidifaciens</name>
    <dbReference type="NCBI Taxonomy" id="2290935"/>
    <lineage>
        <taxon>Bacteria</taxon>
        <taxon>Pseudomonadati</taxon>
        <taxon>Bacteroidota</taxon>
        <taxon>Bacteroidia</taxon>
        <taxon>Bacteroidales</taxon>
        <taxon>Tannerellaceae</taxon>
        <taxon>Parabacteroides</taxon>
    </lineage>
</organism>
<dbReference type="Pfam" id="PF19529">
    <property type="entry name" value="DUF6057"/>
    <property type="match status" value="1"/>
</dbReference>
<keyword evidence="1" id="KW-1133">Transmembrane helix</keyword>
<dbReference type="EMBL" id="QREV01000057">
    <property type="protein sequence ID" value="RDU47855.1"/>
    <property type="molecule type" value="Genomic_DNA"/>
</dbReference>
<feature type="transmembrane region" description="Helical" evidence="1">
    <location>
        <begin position="158"/>
        <end position="191"/>
    </location>
</feature>
<keyword evidence="1" id="KW-0472">Membrane</keyword>
<feature type="transmembrane region" description="Helical" evidence="1">
    <location>
        <begin position="72"/>
        <end position="94"/>
    </location>
</feature>
<proteinExistence type="predicted"/>
<comment type="caution">
    <text evidence="2">The sequence shown here is derived from an EMBL/GenBank/DDBJ whole genome shotgun (WGS) entry which is preliminary data.</text>
</comment>
<accession>A0A3D8HA27</accession>
<keyword evidence="1" id="KW-0812">Transmembrane</keyword>
<gene>
    <name evidence="2" type="ORF">DWU89_17335</name>
</gene>
<dbReference type="AlphaFoldDB" id="A0A3D8HA27"/>
<sequence length="464" mass="54567">MFHSFMKYIHWLLFTALCGLFLFMFLDSLAYLFPYHEQQNLFLFSHAYLDTFLSTPGKLGEYLANFIVQFFYLPYTGKIIFAFILSLLYLFPVLCCKQLTGKHDPLHLAVLPPLYLFVQFESLGFEISWATSLFCCFFLLFMLSLLPKKIFYITLLPFFLLTSFALGWIYPAIAILICVVTLLSALFFSRFGKNRKIYIGGSILCLGIYAAGTFYLFVYSYNMRERLLLEAEDHLKKQEWEQVLDCTRKYRGENQLNDYFRNMALYQTGRMPYDLLNYSQSYGINSLFLPWTGDAQQSRYGHYIYEQLGYLNEAQRWAFESLVVNGETAPNLTNLIRYNIANGRPEVALRFIRVLKQSLFYRKQAEEYEKIAYTGQIRGLKALPHAENKKARFSNIQNLGPELIYICDRDSSNQMAFEYLMSYLILSNRQKQFVENLPRIQAFSYPGMPPLYQEILNRYQQDQQ</sequence>
<reference evidence="2 3" key="1">
    <citation type="submission" date="2018-07" db="EMBL/GenBank/DDBJ databases">
        <title>Parabacteroides acidifaciens nov. sp., isolated from human feces.</title>
        <authorList>
            <person name="Wang Y.J."/>
        </authorList>
    </citation>
    <scope>NUCLEOTIDE SEQUENCE [LARGE SCALE GENOMIC DNA]</scope>
    <source>
        <strain evidence="2 3">426-9</strain>
    </source>
</reference>
<dbReference type="InterPro" id="IPR045692">
    <property type="entry name" value="DUF6057"/>
</dbReference>
<protein>
    <submittedName>
        <fullName evidence="2">Uncharacterized protein</fullName>
    </submittedName>
</protein>
<feature type="transmembrane region" description="Helical" evidence="1">
    <location>
        <begin position="129"/>
        <end position="146"/>
    </location>
</feature>